<dbReference type="SUPFAM" id="SSF63817">
    <property type="entry name" value="Sortase"/>
    <property type="match status" value="1"/>
</dbReference>
<feature type="transmembrane region" description="Helical" evidence="3">
    <location>
        <begin position="31"/>
        <end position="52"/>
    </location>
</feature>
<feature type="region of interest" description="Disordered" evidence="2">
    <location>
        <begin position="1"/>
        <end position="26"/>
    </location>
</feature>
<keyword evidence="3" id="KW-1133">Transmembrane helix</keyword>
<dbReference type="Proteomes" id="UP001165378">
    <property type="component" value="Unassembled WGS sequence"/>
</dbReference>
<evidence type="ECO:0000313" key="4">
    <source>
        <dbReference type="EMBL" id="MCF2529096.1"/>
    </source>
</evidence>
<keyword evidence="5" id="KW-1185">Reference proteome</keyword>
<keyword evidence="1" id="KW-0378">Hydrolase</keyword>
<dbReference type="NCBIfam" id="NF033748">
    <property type="entry name" value="class_F_sortase"/>
    <property type="match status" value="1"/>
</dbReference>
<dbReference type="InterPro" id="IPR042001">
    <property type="entry name" value="Sortase_F"/>
</dbReference>
<dbReference type="InterPro" id="IPR005754">
    <property type="entry name" value="Sortase"/>
</dbReference>
<dbReference type="AlphaFoldDB" id="A0AA41U0Y7"/>
<reference evidence="4" key="1">
    <citation type="submission" date="2022-01" db="EMBL/GenBank/DDBJ databases">
        <title>Genome-Based Taxonomic Classification of the Phylum Actinobacteria.</title>
        <authorList>
            <person name="Gao Y."/>
        </authorList>
    </citation>
    <scope>NUCLEOTIDE SEQUENCE</scope>
    <source>
        <strain evidence="4">KLBMP 8922</strain>
    </source>
</reference>
<keyword evidence="3" id="KW-0472">Membrane</keyword>
<gene>
    <name evidence="4" type="ORF">LZ495_18015</name>
</gene>
<organism evidence="4 5">
    <name type="scientific">Yinghuangia soli</name>
    <dbReference type="NCBI Taxonomy" id="2908204"/>
    <lineage>
        <taxon>Bacteria</taxon>
        <taxon>Bacillati</taxon>
        <taxon>Actinomycetota</taxon>
        <taxon>Actinomycetes</taxon>
        <taxon>Kitasatosporales</taxon>
        <taxon>Streptomycetaceae</taxon>
        <taxon>Yinghuangia</taxon>
    </lineage>
</organism>
<dbReference type="Gene3D" id="2.40.260.10">
    <property type="entry name" value="Sortase"/>
    <property type="match status" value="1"/>
</dbReference>
<accession>A0AA41U0Y7</accession>
<comment type="caution">
    <text evidence="4">The sequence shown here is derived from an EMBL/GenBank/DDBJ whole genome shotgun (WGS) entry which is preliminary data.</text>
</comment>
<dbReference type="InterPro" id="IPR023365">
    <property type="entry name" value="Sortase_dom-sf"/>
</dbReference>
<proteinExistence type="predicted"/>
<evidence type="ECO:0000313" key="5">
    <source>
        <dbReference type="Proteomes" id="UP001165378"/>
    </source>
</evidence>
<evidence type="ECO:0000256" key="2">
    <source>
        <dbReference type="SAM" id="MobiDB-lite"/>
    </source>
</evidence>
<evidence type="ECO:0000256" key="1">
    <source>
        <dbReference type="ARBA" id="ARBA00022801"/>
    </source>
</evidence>
<name>A0AA41U0Y7_9ACTN</name>
<dbReference type="RefSeq" id="WP_235053258.1">
    <property type="nucleotide sequence ID" value="NZ_JAKFHA010000009.1"/>
</dbReference>
<evidence type="ECO:0000256" key="3">
    <source>
        <dbReference type="SAM" id="Phobius"/>
    </source>
</evidence>
<dbReference type="EMBL" id="JAKFHA010000009">
    <property type="protein sequence ID" value="MCF2529096.1"/>
    <property type="molecule type" value="Genomic_DNA"/>
</dbReference>
<dbReference type="CDD" id="cd05829">
    <property type="entry name" value="Sortase_F"/>
    <property type="match status" value="1"/>
</dbReference>
<keyword evidence="3" id="KW-0812">Transmembrane</keyword>
<feature type="region of interest" description="Disordered" evidence="2">
    <location>
        <begin position="56"/>
        <end position="84"/>
    </location>
</feature>
<protein>
    <submittedName>
        <fullName evidence="4">Class F sortase</fullName>
    </submittedName>
</protein>
<dbReference type="GO" id="GO:0016787">
    <property type="term" value="F:hydrolase activity"/>
    <property type="evidence" value="ECO:0007669"/>
    <property type="project" value="UniProtKB-KW"/>
</dbReference>
<feature type="compositionally biased region" description="Polar residues" evidence="2">
    <location>
        <begin position="10"/>
        <end position="21"/>
    </location>
</feature>
<sequence length="233" mass="24307">MASRPREPQRQGSPGGSVTTYASRNRRRRRALRAAGVLALTASLLGGVALIAESQQADTRPDVDVAVQQGSPAPQAGARNTRGLPAAQPVRVSVPAIGVDAPVIGLGLQGDGSVEVPSVADAAKAGWYRNGPTPGEIGPAVLIGHLDTSRGPAVFRKLPQLQPGTEVLVARADGSSARFRVRSLEQVPKSGFPTERVYGDTDTAQLRLITCGGRIGGDGHWTDNVIVYADLVR</sequence>
<dbReference type="Pfam" id="PF04203">
    <property type="entry name" value="Sortase"/>
    <property type="match status" value="1"/>
</dbReference>